<organism evidence="6 7">
    <name type="scientific">Thiohalomonas denitrificans</name>
    <dbReference type="NCBI Taxonomy" id="415747"/>
    <lineage>
        <taxon>Bacteria</taxon>
        <taxon>Pseudomonadati</taxon>
        <taxon>Pseudomonadota</taxon>
        <taxon>Gammaproteobacteria</taxon>
        <taxon>Thiohalomonadales</taxon>
        <taxon>Thiohalomonadaceae</taxon>
        <taxon>Thiohalomonas</taxon>
    </lineage>
</organism>
<evidence type="ECO:0000313" key="6">
    <source>
        <dbReference type="EMBL" id="SCZ55925.1"/>
    </source>
</evidence>
<feature type="transmembrane region" description="Helical" evidence="4">
    <location>
        <begin position="314"/>
        <end position="334"/>
    </location>
</feature>
<proteinExistence type="inferred from homology"/>
<sequence>METIFWLALAGSLYSYAFYPAILTLLPKRKRVKRNEPQEWPSVALIITAHNEERRISAKLDNCLELDYPSDRLSIIVASDASTDRTDEITHSYSGRGVQVIRAHTREGKENAQLQAIRSTEAPILVFSDVATHIGPGAIKRVAMQLSDPAIGAVSSEDRFVTANGQVAGEGIYVRYEMWLRRLESSVNTLVGLSGSFFAARRSICADWDTGSPSDFNTAMNAVRQGYLAISDPGLLGIYPDIKNENGEYQRKTRTILRGLTALARHAEVLNPYQYGLFSFQIWSHKVMRWLVPWFLVTILFASLNLALGEGSRFFIAVLAVQISLYGLVAVGTVSRQSRKRWWIKIPYYFVQTNLAAAHATVAYLLGQRVITWQPSVR</sequence>
<dbReference type="Pfam" id="PF00535">
    <property type="entry name" value="Glycos_transf_2"/>
    <property type="match status" value="1"/>
</dbReference>
<keyword evidence="4" id="KW-1133">Transmembrane helix</keyword>
<evidence type="ECO:0000256" key="4">
    <source>
        <dbReference type="SAM" id="Phobius"/>
    </source>
</evidence>
<evidence type="ECO:0000256" key="3">
    <source>
        <dbReference type="ARBA" id="ARBA00022679"/>
    </source>
</evidence>
<feature type="domain" description="Glycosyltransferase 2-like" evidence="5">
    <location>
        <begin position="45"/>
        <end position="168"/>
    </location>
</feature>
<reference evidence="6 7" key="1">
    <citation type="submission" date="2016-10" db="EMBL/GenBank/DDBJ databases">
        <authorList>
            <person name="de Groot N.N."/>
        </authorList>
    </citation>
    <scope>NUCLEOTIDE SEQUENCE [LARGE SCALE GENOMIC DNA]</scope>
    <source>
        <strain evidence="6 7">HLD2</strain>
    </source>
</reference>
<dbReference type="PANTHER" id="PTHR43630">
    <property type="entry name" value="POLY-BETA-1,6-N-ACETYL-D-GLUCOSAMINE SYNTHASE"/>
    <property type="match status" value="1"/>
</dbReference>
<keyword evidence="7" id="KW-1185">Reference proteome</keyword>
<keyword evidence="4" id="KW-0472">Membrane</keyword>
<protein>
    <submittedName>
        <fullName evidence="6">Glycosyltransferase, catalytic subunit of cellulose synthase and poly-beta-1,6-N-acetylglucosamine synthase</fullName>
    </submittedName>
</protein>
<evidence type="ECO:0000256" key="1">
    <source>
        <dbReference type="ARBA" id="ARBA00006739"/>
    </source>
</evidence>
<feature type="transmembrane region" description="Helical" evidence="4">
    <location>
        <begin position="290"/>
        <end position="308"/>
    </location>
</feature>
<name>A0A1G5Q216_9GAMM</name>
<dbReference type="EMBL" id="FMWD01000003">
    <property type="protein sequence ID" value="SCZ55925.1"/>
    <property type="molecule type" value="Genomic_DNA"/>
</dbReference>
<dbReference type="InterPro" id="IPR001173">
    <property type="entry name" value="Glyco_trans_2-like"/>
</dbReference>
<keyword evidence="4" id="KW-0812">Transmembrane</keyword>
<dbReference type="PANTHER" id="PTHR43630:SF1">
    <property type="entry name" value="POLY-BETA-1,6-N-ACETYL-D-GLUCOSAMINE SYNTHASE"/>
    <property type="match status" value="1"/>
</dbReference>
<dbReference type="CDD" id="cd06439">
    <property type="entry name" value="CESA_like_1"/>
    <property type="match status" value="1"/>
</dbReference>
<dbReference type="InterPro" id="IPR029044">
    <property type="entry name" value="Nucleotide-diphossugar_trans"/>
</dbReference>
<keyword evidence="3 6" id="KW-0808">Transferase</keyword>
<dbReference type="STRING" id="415747.SAMN03097708_01228"/>
<dbReference type="RefSeq" id="WP_092994009.1">
    <property type="nucleotide sequence ID" value="NZ_FMWD01000003.1"/>
</dbReference>
<dbReference type="GO" id="GO:0016757">
    <property type="term" value="F:glycosyltransferase activity"/>
    <property type="evidence" value="ECO:0007669"/>
    <property type="project" value="UniProtKB-KW"/>
</dbReference>
<evidence type="ECO:0000313" key="7">
    <source>
        <dbReference type="Proteomes" id="UP000199648"/>
    </source>
</evidence>
<keyword evidence="2" id="KW-0328">Glycosyltransferase</keyword>
<dbReference type="SUPFAM" id="SSF53448">
    <property type="entry name" value="Nucleotide-diphospho-sugar transferases"/>
    <property type="match status" value="1"/>
</dbReference>
<dbReference type="AlphaFoldDB" id="A0A1G5Q216"/>
<feature type="transmembrane region" description="Helical" evidence="4">
    <location>
        <begin position="6"/>
        <end position="26"/>
    </location>
</feature>
<dbReference type="OrthoDB" id="9805612at2"/>
<dbReference type="Gene3D" id="3.90.550.10">
    <property type="entry name" value="Spore Coat Polysaccharide Biosynthesis Protein SpsA, Chain A"/>
    <property type="match status" value="1"/>
</dbReference>
<accession>A0A1G5Q216</accession>
<dbReference type="Proteomes" id="UP000199648">
    <property type="component" value="Unassembled WGS sequence"/>
</dbReference>
<comment type="similarity">
    <text evidence="1">Belongs to the glycosyltransferase 2 family.</text>
</comment>
<gene>
    <name evidence="6" type="ORF">SAMN03097708_01228</name>
</gene>
<evidence type="ECO:0000256" key="2">
    <source>
        <dbReference type="ARBA" id="ARBA00022676"/>
    </source>
</evidence>
<evidence type="ECO:0000259" key="5">
    <source>
        <dbReference type="Pfam" id="PF00535"/>
    </source>
</evidence>